<protein>
    <submittedName>
        <fullName evidence="2">Uncharacterized protein</fullName>
    </submittedName>
</protein>
<sequence>MNAVWGRPQTTTSSHSELREEFSNVEIKARAAISSQGHQPPEDNGLNQREDEFSSLWWEEYADCSPGSLAQVVPKNKSNKQLTETHLETFVSSTLYDVEEERVGVPVKGGLNEVASFFAVY</sequence>
<feature type="region of interest" description="Disordered" evidence="1">
    <location>
        <begin position="30"/>
        <end position="50"/>
    </location>
</feature>
<reference evidence="2 3" key="1">
    <citation type="submission" date="2022-03" db="EMBL/GenBank/DDBJ databases">
        <authorList>
            <person name="Macdonald S."/>
            <person name="Ahmed S."/>
            <person name="Newling K."/>
        </authorList>
    </citation>
    <scope>NUCLEOTIDE SEQUENCE [LARGE SCALE GENOMIC DNA]</scope>
</reference>
<evidence type="ECO:0000313" key="2">
    <source>
        <dbReference type="EMBL" id="CAH8302150.1"/>
    </source>
</evidence>
<dbReference type="AlphaFoldDB" id="A0ABC8IZ33"/>
<organism evidence="2 3">
    <name type="scientific">Eruca vesicaria subsp. sativa</name>
    <name type="common">Garden rocket</name>
    <name type="synonym">Eruca sativa</name>
    <dbReference type="NCBI Taxonomy" id="29727"/>
    <lineage>
        <taxon>Eukaryota</taxon>
        <taxon>Viridiplantae</taxon>
        <taxon>Streptophyta</taxon>
        <taxon>Embryophyta</taxon>
        <taxon>Tracheophyta</taxon>
        <taxon>Spermatophyta</taxon>
        <taxon>Magnoliopsida</taxon>
        <taxon>eudicotyledons</taxon>
        <taxon>Gunneridae</taxon>
        <taxon>Pentapetalae</taxon>
        <taxon>rosids</taxon>
        <taxon>malvids</taxon>
        <taxon>Brassicales</taxon>
        <taxon>Brassicaceae</taxon>
        <taxon>Brassiceae</taxon>
        <taxon>Eruca</taxon>
    </lineage>
</organism>
<dbReference type="EMBL" id="CAKOAT010056266">
    <property type="protein sequence ID" value="CAH8302150.1"/>
    <property type="molecule type" value="Genomic_DNA"/>
</dbReference>
<gene>
    <name evidence="2" type="ORF">ERUC_LOCUS3135</name>
</gene>
<proteinExistence type="predicted"/>
<evidence type="ECO:0000313" key="3">
    <source>
        <dbReference type="Proteomes" id="UP001642260"/>
    </source>
</evidence>
<dbReference type="Proteomes" id="UP001642260">
    <property type="component" value="Unassembled WGS sequence"/>
</dbReference>
<name>A0ABC8IZ33_ERUVS</name>
<accession>A0ABC8IZ33</accession>
<evidence type="ECO:0000256" key="1">
    <source>
        <dbReference type="SAM" id="MobiDB-lite"/>
    </source>
</evidence>
<keyword evidence="3" id="KW-1185">Reference proteome</keyword>
<comment type="caution">
    <text evidence="2">The sequence shown here is derived from an EMBL/GenBank/DDBJ whole genome shotgun (WGS) entry which is preliminary data.</text>
</comment>